<proteinExistence type="predicted"/>
<organism evidence="2 3">
    <name type="scientific">Pseudomonas fluorescens</name>
    <dbReference type="NCBI Taxonomy" id="294"/>
    <lineage>
        <taxon>Bacteria</taxon>
        <taxon>Pseudomonadati</taxon>
        <taxon>Pseudomonadota</taxon>
        <taxon>Gammaproteobacteria</taxon>
        <taxon>Pseudomonadales</taxon>
        <taxon>Pseudomonadaceae</taxon>
        <taxon>Pseudomonas</taxon>
    </lineage>
</organism>
<evidence type="ECO:0000313" key="3">
    <source>
        <dbReference type="Proteomes" id="UP000281909"/>
    </source>
</evidence>
<dbReference type="CDD" id="cd14729">
    <property type="entry name" value="RtxA-like"/>
    <property type="match status" value="1"/>
</dbReference>
<dbReference type="EMBL" id="LR134318">
    <property type="protein sequence ID" value="VEF10751.1"/>
    <property type="molecule type" value="Genomic_DNA"/>
</dbReference>
<feature type="domain" description="Dermonecrotic toxin N-terminal" evidence="1">
    <location>
        <begin position="445"/>
        <end position="725"/>
    </location>
</feature>
<dbReference type="Gene3D" id="3.40.50.11550">
    <property type="match status" value="1"/>
</dbReference>
<reference evidence="2 3" key="1">
    <citation type="submission" date="2018-12" db="EMBL/GenBank/DDBJ databases">
        <authorList>
            <consortium name="Pathogen Informatics"/>
        </authorList>
    </citation>
    <scope>NUCLEOTIDE SEQUENCE [LARGE SCALE GENOMIC DNA]</scope>
    <source>
        <strain evidence="2 3">NCTC9428</strain>
    </source>
</reference>
<accession>A0A3S4T0D0</accession>
<dbReference type="SUPFAM" id="SSF159501">
    <property type="entry name" value="EreA/ChaN-like"/>
    <property type="match status" value="1"/>
</dbReference>
<evidence type="ECO:0000259" key="1">
    <source>
        <dbReference type="Pfam" id="PF20178"/>
    </source>
</evidence>
<name>A0A3S4T0D0_PSEFL</name>
<evidence type="ECO:0000313" key="2">
    <source>
        <dbReference type="EMBL" id="VEF10751.1"/>
    </source>
</evidence>
<sequence length="1363" mass="151535">MTSPAPTETRQQALLQQLLDHQLALKQLLDQQPEAEKTFNDRLHQRIQQAFPSHPLPIALSAVSYRADIQFASRPGTYALVAGTGPERPLSSLLTDKPWGGEDLDAPNRIYRFYAKGTYQRPHTNGVRKMATVTSTVASTPAFESFVGELLRRPDRLFVQQLEQFWQAPFASSATTTHRQWLADQKAKALQAEAALRVEDGTLEPASKNLIDLIVRYPLGSERAHLPQHQRPGAYAVGLVAQDGEPDTPLTGLLIFSSQTPDADAQITRAMGAALLCCPDRGIEAFASLQALDEALKKRLASSAEGGHLIGTMPWQAQAPARRRRKTSFELRYTAIATNPFENRVDALLALQKHDIEYAWRLLPRHEADGKRICEVFNRLAHLGPFLDIREVLVTRSRLYLEATLPSWYGSASESDRQSLQQLAATELSTSKQLAALLKKTDIAPLKTFARSELIRQLAVDFRARKLDPDNIQVKITTRHNPASGGGGVGPDHVPLPGGKSEALERTLTLSLTELALRNSNPWDFGFYKLYTGEHTVLSASGTTPSGKSLQLDHRYLTGLIQFLDVGKRYDELLKTRLIDNGAALRAAWSTARRASLESSALAARLNKGCFLDDREHRGYQWVRAIIDGDTPATRPTVGGHKIVANSLLIANSAGARNGHIINDILVIRAANSRSVPNVILYTPAVPGEEEIREFADFAAMHEFLQQQWITSTQWRRYVMQRLSIPGQAALTESRLTRTHLLSQLVLSSTSRVGNPFDVVHLVPINTSLAQKLYEQQIVTLRRNADHMSTTNAEVDAQSLWNAINFGIDLALNLMGLLPITSALNVSNNVIRTFLLLKQTGVSKTAARALWSITGARGRPMTLKKLGALPAFHPSPDLSDIEATIDPSSLHRLKANLFQSKTSSQQYALINGRHYLSDIAQGQRFIYPPGVARKSLRYPLILDDTHKHWHVEPLPRLPGGMDEIEKGPLHTTFRDYELPRSDVAALPALNSKGPGSLNLGSVNLALPMDPGSVGALHVFGIQSRLRRHARGFFRTFSPSQRPVIVPQRGLSPEQLLQQLYIQRDGVIFGEKHIYSLARQFMVKNVKALKKVGVKTAYFELFNTDLHQVLLDQYNVSPQVPLPQVLKERLQIIDQMALQSDEFSYTRLVEDIHAQGIRVMALDTTASSLYASDDLTLSAPTLADQLDRVTMFNFFAYKRVSAELLARGPHRWVALVGQGHCNTLQNIPGLAELTNATGLRLERRIGNVPRLSRDPGVMIHSPLGTDQFLHSCDLLVGLPSAENRIDLHMRVHSPNLFTTTSSRQHHASVYYMNDRRQYMDVKVFVDGTEAYVDHAPFGAVSGRRFRDLDHLTEALIDELGMIEV</sequence>
<protein>
    <submittedName>
        <fullName evidence="2">Type III effector HopAC1</fullName>
    </submittedName>
</protein>
<gene>
    <name evidence="2" type="ORF">NCTC9428_02359</name>
</gene>
<dbReference type="Pfam" id="PF20178">
    <property type="entry name" value="ToxA_N"/>
    <property type="match status" value="1"/>
</dbReference>
<dbReference type="InterPro" id="IPR046673">
    <property type="entry name" value="ToxA_N"/>
</dbReference>
<dbReference type="Proteomes" id="UP000281909">
    <property type="component" value="Chromosome"/>
</dbReference>